<dbReference type="AlphaFoldDB" id="A0A512RID9"/>
<name>A0A512RID9_9BACT</name>
<keyword evidence="2" id="KW-1185">Reference proteome</keyword>
<dbReference type="Proteomes" id="UP000321436">
    <property type="component" value="Unassembled WGS sequence"/>
</dbReference>
<sequence length="55" mass="6516">MVKWRNGGLNGQLKCRNTYMSYKRIFGGGYHIYNGIKRGKDISFFTYMERRESSV</sequence>
<dbReference type="EMBL" id="BKAU01000001">
    <property type="protein sequence ID" value="GEP95457.1"/>
    <property type="molecule type" value="Genomic_DNA"/>
</dbReference>
<gene>
    <name evidence="1" type="ORF">CCY01nite_17170</name>
</gene>
<protein>
    <submittedName>
        <fullName evidence="1">Uncharacterized protein</fullName>
    </submittedName>
</protein>
<accession>A0A512RID9</accession>
<evidence type="ECO:0000313" key="2">
    <source>
        <dbReference type="Proteomes" id="UP000321436"/>
    </source>
</evidence>
<reference evidence="1 2" key="1">
    <citation type="submission" date="2019-07" db="EMBL/GenBank/DDBJ databases">
        <title>Whole genome shotgun sequence of Chitinophaga cymbidii NBRC 109752.</title>
        <authorList>
            <person name="Hosoyama A."/>
            <person name="Uohara A."/>
            <person name="Ohji S."/>
            <person name="Ichikawa N."/>
        </authorList>
    </citation>
    <scope>NUCLEOTIDE SEQUENCE [LARGE SCALE GENOMIC DNA]</scope>
    <source>
        <strain evidence="1 2">NBRC 109752</strain>
    </source>
</reference>
<organism evidence="1 2">
    <name type="scientific">Chitinophaga cymbidii</name>
    <dbReference type="NCBI Taxonomy" id="1096750"/>
    <lineage>
        <taxon>Bacteria</taxon>
        <taxon>Pseudomonadati</taxon>
        <taxon>Bacteroidota</taxon>
        <taxon>Chitinophagia</taxon>
        <taxon>Chitinophagales</taxon>
        <taxon>Chitinophagaceae</taxon>
        <taxon>Chitinophaga</taxon>
    </lineage>
</organism>
<proteinExistence type="predicted"/>
<evidence type="ECO:0000313" key="1">
    <source>
        <dbReference type="EMBL" id="GEP95457.1"/>
    </source>
</evidence>
<comment type="caution">
    <text evidence="1">The sequence shown here is derived from an EMBL/GenBank/DDBJ whole genome shotgun (WGS) entry which is preliminary data.</text>
</comment>